<organism evidence="2 3">
    <name type="scientific">Clostridium tetani</name>
    <dbReference type="NCBI Taxonomy" id="1513"/>
    <lineage>
        <taxon>Bacteria</taxon>
        <taxon>Bacillati</taxon>
        <taxon>Bacillota</taxon>
        <taxon>Clostridia</taxon>
        <taxon>Eubacteriales</taxon>
        <taxon>Clostridiaceae</taxon>
        <taxon>Clostridium</taxon>
    </lineage>
</organism>
<dbReference type="Gene3D" id="1.10.30.50">
    <property type="match status" value="1"/>
</dbReference>
<reference evidence="2 3" key="1">
    <citation type="submission" date="2022-09" db="EMBL/GenBank/DDBJ databases">
        <title>complete genome sequences of Clostridium tetani str. KHSU-234311-028 isolated from soil.</title>
        <authorList>
            <person name="Sekizuka T."/>
            <person name="Shitada C."/>
            <person name="Takahashi M."/>
            <person name="Kuroda M."/>
        </authorList>
    </citation>
    <scope>NUCLEOTIDE SEQUENCE [LARGE SCALE GENOMIC DNA]</scope>
    <source>
        <strain evidence="2 3">KHSU-234311-028</strain>
        <plasmid evidence="2 3">pKHSU-234311-028-2</plasmid>
    </source>
</reference>
<accession>A0ABC8EGB6</accession>
<gene>
    <name evidence="2" type="ORF">K234311028_p20430</name>
</gene>
<dbReference type="InterPro" id="IPR002711">
    <property type="entry name" value="HNH"/>
</dbReference>
<dbReference type="Pfam" id="PF01844">
    <property type="entry name" value="HNH"/>
    <property type="match status" value="1"/>
</dbReference>
<dbReference type="InterPro" id="IPR003615">
    <property type="entry name" value="HNH_nuc"/>
</dbReference>
<dbReference type="CDD" id="cd00085">
    <property type="entry name" value="HNHc"/>
    <property type="match status" value="1"/>
</dbReference>
<proteinExistence type="predicted"/>
<feature type="domain" description="HNH nuclease" evidence="1">
    <location>
        <begin position="194"/>
        <end position="247"/>
    </location>
</feature>
<geneLocation type="plasmid" evidence="2 3">
    <name>pKHSU-234311-028-2</name>
</geneLocation>
<evidence type="ECO:0000313" key="2">
    <source>
        <dbReference type="EMBL" id="BDR82560.1"/>
    </source>
</evidence>
<dbReference type="Proteomes" id="UP001321763">
    <property type="component" value="Plasmid pKHSU-234311-028-2"/>
</dbReference>
<evidence type="ECO:0000313" key="3">
    <source>
        <dbReference type="Proteomes" id="UP001321763"/>
    </source>
</evidence>
<sequence length="275" mass="32547">MEKVCKSCGIKLDISCFTKSKNTSDGYENKCKKCRQEQRKKYMNVCETCGNTFKTAYKKSKYCSQKCKPQSKRKRIKVKCSICGKEKEVTHSRKSLYKDFYCSDECKNKGYSKQYSGENSKRYNQVEIKCEICGKVLKRNSYEIIKYAHHYCSEVCKIEGYKLLFSGKNNPNYNPNKAYEDRIKNRNIEGYKEWIRQVYKRDDYTCQCCGDNKGHNLNAHHILNYSEYKDLRLDINNGITLCKKCHKHFHDTYGYKYNTKEQLIESLNKYKNQAS</sequence>
<dbReference type="SMART" id="SM00507">
    <property type="entry name" value="HNHc"/>
    <property type="match status" value="1"/>
</dbReference>
<evidence type="ECO:0000259" key="1">
    <source>
        <dbReference type="SMART" id="SM00507"/>
    </source>
</evidence>
<name>A0ABC8EGB6_CLOTA</name>
<dbReference type="AlphaFoldDB" id="A0ABC8EGB6"/>
<keyword evidence="2" id="KW-0614">Plasmid</keyword>
<dbReference type="RefSeq" id="WP_317725152.1">
    <property type="nucleotide sequence ID" value="NZ_AP026820.1"/>
</dbReference>
<dbReference type="EMBL" id="AP026820">
    <property type="protein sequence ID" value="BDR82560.1"/>
    <property type="molecule type" value="Genomic_DNA"/>
</dbReference>
<protein>
    <recommendedName>
        <fullName evidence="1">HNH nuclease domain-containing protein</fullName>
    </recommendedName>
</protein>